<protein>
    <submittedName>
        <fullName evidence="3">Heptosyltransferase</fullName>
    </submittedName>
</protein>
<dbReference type="InterPro" id="IPR002201">
    <property type="entry name" value="Glyco_trans_9"/>
</dbReference>
<dbReference type="SUPFAM" id="SSF53756">
    <property type="entry name" value="UDP-Glycosyltransferase/glycogen phosphorylase"/>
    <property type="match status" value="1"/>
</dbReference>
<dbReference type="InterPro" id="IPR051199">
    <property type="entry name" value="LPS_LOS_Heptosyltrfase"/>
</dbReference>
<comment type="caution">
    <text evidence="3">The sequence shown here is derived from an EMBL/GenBank/DDBJ whole genome shotgun (WGS) entry which is preliminary data.</text>
</comment>
<accession>A0ABQ1WKA2</accession>
<dbReference type="PANTHER" id="PTHR30160">
    <property type="entry name" value="TETRAACYLDISACCHARIDE 4'-KINASE-RELATED"/>
    <property type="match status" value="1"/>
</dbReference>
<evidence type="ECO:0000313" key="4">
    <source>
        <dbReference type="Proteomes" id="UP000605733"/>
    </source>
</evidence>
<organism evidence="3 4">
    <name type="scientific">Christiangramia forsetii</name>
    <dbReference type="NCBI Taxonomy" id="411153"/>
    <lineage>
        <taxon>Bacteria</taxon>
        <taxon>Pseudomonadati</taxon>
        <taxon>Bacteroidota</taxon>
        <taxon>Flavobacteriia</taxon>
        <taxon>Flavobacteriales</taxon>
        <taxon>Flavobacteriaceae</taxon>
        <taxon>Christiangramia</taxon>
    </lineage>
</organism>
<dbReference type="CDD" id="cd03789">
    <property type="entry name" value="GT9_LPS_heptosyltransferase"/>
    <property type="match status" value="1"/>
</dbReference>
<evidence type="ECO:0000256" key="2">
    <source>
        <dbReference type="ARBA" id="ARBA00022679"/>
    </source>
</evidence>
<dbReference type="RefSeq" id="WP_011711122.1">
    <property type="nucleotide sequence ID" value="NZ_BMIX01000002.1"/>
</dbReference>
<reference evidence="4" key="1">
    <citation type="journal article" date="2019" name="Int. J. Syst. Evol. Microbiol.">
        <title>The Global Catalogue of Microorganisms (GCM) 10K type strain sequencing project: providing services to taxonomists for standard genome sequencing and annotation.</title>
        <authorList>
            <consortium name="The Broad Institute Genomics Platform"/>
            <consortium name="The Broad Institute Genome Sequencing Center for Infectious Disease"/>
            <person name="Wu L."/>
            <person name="Ma J."/>
        </authorList>
    </citation>
    <scope>NUCLEOTIDE SEQUENCE [LARGE SCALE GENOMIC DNA]</scope>
    <source>
        <strain evidence="4">CGMCC 1.15422</strain>
    </source>
</reference>
<proteinExistence type="predicted"/>
<gene>
    <name evidence="3" type="ORF">GCM10011532_12360</name>
</gene>
<dbReference type="Pfam" id="PF01075">
    <property type="entry name" value="Glyco_transf_9"/>
    <property type="match status" value="1"/>
</dbReference>
<sequence>MGSSEELLADNGKKVQHILAIRFSAMGDVAMTVPVLSILMDTYPELTVTVLTKNFFIPLFSHLPNVSVYDADLKGVHSGVLGLGTLATELRDEEIDAVADLHDVLRTNVLKSLFYFYGIKFKQIDKGRAEKKALTRDNNKEFRQLKSTHQRYADVFEALGFPLDLSGYKIPPKRKLLSKVLDIVGKQSQKWLGIAPFAQHGSKCYPTDLMEEVLAGLSSRGDIKIILFGGGDTEKEQLENWEQKFKNTKSVVGKLRFSEELSLISNLDTMLSMDSGNAHLAAIFGVSVVSIWGVTHPYTGFKAFNQPIENCILPDLDQYPKIPTSVYGNKVPEGYDEVMRSIPPEKVVQKILENL</sequence>
<keyword evidence="2" id="KW-0808">Transferase</keyword>
<dbReference type="Gene3D" id="3.40.50.2000">
    <property type="entry name" value="Glycogen Phosphorylase B"/>
    <property type="match status" value="2"/>
</dbReference>
<name>A0ABQ1WKA2_9FLAO</name>
<evidence type="ECO:0000256" key="1">
    <source>
        <dbReference type="ARBA" id="ARBA00022676"/>
    </source>
</evidence>
<keyword evidence="4" id="KW-1185">Reference proteome</keyword>
<dbReference type="EMBL" id="BMIX01000002">
    <property type="protein sequence ID" value="GGG30397.1"/>
    <property type="molecule type" value="Genomic_DNA"/>
</dbReference>
<dbReference type="PANTHER" id="PTHR30160:SF22">
    <property type="entry name" value="LIPOPOLYSACCHARIDE CORE BIOSYNTHESIS PROTEIN"/>
    <property type="match status" value="1"/>
</dbReference>
<evidence type="ECO:0000313" key="3">
    <source>
        <dbReference type="EMBL" id="GGG30397.1"/>
    </source>
</evidence>
<dbReference type="Proteomes" id="UP000605733">
    <property type="component" value="Unassembled WGS sequence"/>
</dbReference>
<keyword evidence="1" id="KW-0328">Glycosyltransferase</keyword>